<dbReference type="Proteomes" id="UP001151760">
    <property type="component" value="Unassembled WGS sequence"/>
</dbReference>
<evidence type="ECO:0000313" key="2">
    <source>
        <dbReference type="Proteomes" id="UP001151760"/>
    </source>
</evidence>
<accession>A0ABQ4Z443</accession>
<reference evidence="1" key="2">
    <citation type="submission" date="2022-01" db="EMBL/GenBank/DDBJ databases">
        <authorList>
            <person name="Yamashiro T."/>
            <person name="Shiraishi A."/>
            <person name="Satake H."/>
            <person name="Nakayama K."/>
        </authorList>
    </citation>
    <scope>NUCLEOTIDE SEQUENCE</scope>
</reference>
<evidence type="ECO:0000313" key="1">
    <source>
        <dbReference type="EMBL" id="GJS83787.1"/>
    </source>
</evidence>
<gene>
    <name evidence="1" type="ORF">Tco_0750328</name>
</gene>
<dbReference type="EMBL" id="BQNB010010926">
    <property type="protein sequence ID" value="GJS83787.1"/>
    <property type="molecule type" value="Genomic_DNA"/>
</dbReference>
<organism evidence="1 2">
    <name type="scientific">Tanacetum coccineum</name>
    <dbReference type="NCBI Taxonomy" id="301880"/>
    <lineage>
        <taxon>Eukaryota</taxon>
        <taxon>Viridiplantae</taxon>
        <taxon>Streptophyta</taxon>
        <taxon>Embryophyta</taxon>
        <taxon>Tracheophyta</taxon>
        <taxon>Spermatophyta</taxon>
        <taxon>Magnoliopsida</taxon>
        <taxon>eudicotyledons</taxon>
        <taxon>Gunneridae</taxon>
        <taxon>Pentapetalae</taxon>
        <taxon>asterids</taxon>
        <taxon>campanulids</taxon>
        <taxon>Asterales</taxon>
        <taxon>Asteraceae</taxon>
        <taxon>Asteroideae</taxon>
        <taxon>Anthemideae</taxon>
        <taxon>Anthemidinae</taxon>
        <taxon>Tanacetum</taxon>
    </lineage>
</organism>
<proteinExistence type="predicted"/>
<comment type="caution">
    <text evidence="1">The sequence shown here is derived from an EMBL/GenBank/DDBJ whole genome shotgun (WGS) entry which is preliminary data.</text>
</comment>
<name>A0ABQ4Z443_9ASTR</name>
<dbReference type="Gene3D" id="3.40.50.2000">
    <property type="entry name" value="Glycogen Phosphorylase B"/>
    <property type="match status" value="1"/>
</dbReference>
<sequence length="166" mass="18251">GPTSSPGIIAGDCIPNEDSPATCRWGNLSPATCRWVMTRHVAGERPDCCSGKYGPINLSTLIQSHTRKFACIINTPFVHWAADVAMHLGLPCGMELPSFVLPSNKLLQFDSILNEVFQNMHKIKWVLGNSFIELKKDVITSMNNDGRKFLPMGQIVPATLLGKEDN</sequence>
<protein>
    <submittedName>
        <fullName evidence="1">Uncharacterized protein</fullName>
    </submittedName>
</protein>
<keyword evidence="2" id="KW-1185">Reference proteome</keyword>
<reference evidence="1" key="1">
    <citation type="journal article" date="2022" name="Int. J. Mol. Sci.">
        <title>Draft Genome of Tanacetum Coccineum: Genomic Comparison of Closely Related Tanacetum-Family Plants.</title>
        <authorList>
            <person name="Yamashiro T."/>
            <person name="Shiraishi A."/>
            <person name="Nakayama K."/>
            <person name="Satake H."/>
        </authorList>
    </citation>
    <scope>NUCLEOTIDE SEQUENCE</scope>
</reference>
<feature type="non-terminal residue" evidence="1">
    <location>
        <position position="1"/>
    </location>
</feature>
<dbReference type="SUPFAM" id="SSF53756">
    <property type="entry name" value="UDP-Glycosyltransferase/glycogen phosphorylase"/>
    <property type="match status" value="1"/>
</dbReference>